<feature type="repeat" description="ANK" evidence="3">
    <location>
        <begin position="263"/>
        <end position="297"/>
    </location>
</feature>
<dbReference type="PATRIC" id="fig|1005043.3.peg.1166"/>
<gene>
    <name evidence="5" type="ORF">Rin_00012820</name>
</gene>
<dbReference type="PANTHER" id="PTHR24178">
    <property type="entry name" value="MOLTING PROTEIN MLT-4"/>
    <property type="match status" value="1"/>
</dbReference>
<dbReference type="InterPro" id="IPR002110">
    <property type="entry name" value="Ankyrin_rpt"/>
</dbReference>
<dbReference type="PRINTS" id="PR01415">
    <property type="entry name" value="ANKYRIN"/>
</dbReference>
<keyword evidence="2 3" id="KW-0040">ANK repeat</keyword>
<comment type="caution">
    <text evidence="5">The sequence shown here is derived from an EMBL/GenBank/DDBJ whole genome shotgun (WGS) entry which is preliminary data.</text>
</comment>
<evidence type="ECO:0000256" key="1">
    <source>
        <dbReference type="ARBA" id="ARBA00022737"/>
    </source>
</evidence>
<keyword evidence="6" id="KW-1185">Reference proteome</keyword>
<accession>G2GZQ5</accession>
<feature type="region of interest" description="Disordered" evidence="4">
    <location>
        <begin position="1"/>
        <end position="23"/>
    </location>
</feature>
<feature type="repeat" description="ANK" evidence="3">
    <location>
        <begin position="184"/>
        <end position="218"/>
    </location>
</feature>
<feature type="region of interest" description="Disordered" evidence="4">
    <location>
        <begin position="41"/>
        <end position="65"/>
    </location>
</feature>
<proteinExistence type="predicted"/>
<dbReference type="Gene3D" id="1.25.40.20">
    <property type="entry name" value="Ankyrin repeat-containing domain"/>
    <property type="match status" value="3"/>
</dbReference>
<feature type="repeat" description="ANK" evidence="3">
    <location>
        <begin position="115"/>
        <end position="147"/>
    </location>
</feature>
<dbReference type="Pfam" id="PF12796">
    <property type="entry name" value="Ank_2"/>
    <property type="match status" value="2"/>
</dbReference>
<feature type="compositionally biased region" description="Polar residues" evidence="4">
    <location>
        <begin position="53"/>
        <end position="65"/>
    </location>
</feature>
<evidence type="ECO:0000256" key="2">
    <source>
        <dbReference type="ARBA" id="ARBA00023043"/>
    </source>
</evidence>
<reference evidence="5 6" key="1">
    <citation type="journal article" date="2012" name="Genome Res.">
        <title>Genomic basis of endosymbiont-conferred protection against an insect parasitoid.</title>
        <authorList>
            <person name="Hansen A.K."/>
            <person name="Vorburger C."/>
            <person name="Moran N.A."/>
        </authorList>
    </citation>
    <scope>NUCLEOTIDE SEQUENCE [LARGE SCALE GENOMIC DNA]</scope>
    <source>
        <strain evidence="6">R5.15</strain>
    </source>
</reference>
<dbReference type="SUPFAM" id="SSF48403">
    <property type="entry name" value="Ankyrin repeat"/>
    <property type="match status" value="1"/>
</dbReference>
<dbReference type="PROSITE" id="PS50088">
    <property type="entry name" value="ANK_REPEAT"/>
    <property type="match status" value="4"/>
</dbReference>
<dbReference type="SMART" id="SM00248">
    <property type="entry name" value="ANK"/>
    <property type="match status" value="7"/>
</dbReference>
<name>G2GZQ5_9ENTR</name>
<evidence type="ECO:0000313" key="5">
    <source>
        <dbReference type="EMBL" id="EGY28775.1"/>
    </source>
</evidence>
<organism evidence="5 6">
    <name type="scientific">Candidatus Regiella insecticola 5.15</name>
    <dbReference type="NCBI Taxonomy" id="1005043"/>
    <lineage>
        <taxon>Bacteria</taxon>
        <taxon>Pseudomonadati</taxon>
        <taxon>Pseudomonadota</taxon>
        <taxon>Gammaproteobacteria</taxon>
        <taxon>Enterobacterales</taxon>
        <taxon>Enterobacteriaceae</taxon>
        <taxon>aphid secondary symbionts</taxon>
        <taxon>Candidatus Regiella</taxon>
    </lineage>
</organism>
<dbReference type="Proteomes" id="UP000004116">
    <property type="component" value="Unassembled WGS sequence"/>
</dbReference>
<dbReference type="PROSITE" id="PS50297">
    <property type="entry name" value="ANK_REP_REGION"/>
    <property type="match status" value="4"/>
</dbReference>
<dbReference type="AlphaFoldDB" id="G2GZQ5"/>
<evidence type="ECO:0000256" key="3">
    <source>
        <dbReference type="PROSITE-ProRule" id="PRU00023"/>
    </source>
</evidence>
<sequence>MYSSSVTSRGIPHPKQNDGLNMTMTEGIGEASKITNCSERLNSNEVKDKPKVHQSTVDTSSPKELSSSEIDNLTYRLNRMLTSVRDKLSENEVNEIKALISKTSTFNFDWRDHTSRRGPFHSAAADGHIEAVEMLIEKGAPVNSQDGYLRTALFLVCTYGGKNKAEIVRILFENNANPNIIGFHGRTPLHEAIISINCNNEIVEVLLKNGADPLAKTSEGETPALLAACNKHIDILKTLIQNVKDAAKSEDDVKNYINQSDKKGTTALHYAAMSSIHNTELVELLLKHGANPHAEDEFGKTPFLTAVMYGDEHILDILYEAMKDPDCVNQANSHKCTPLYMATEWSNLETVRWLIKNGATINSAEEGETLISLATQERHVKGEEIANIFREEYLRLFGRLPLQLLPTMQN</sequence>
<evidence type="ECO:0000313" key="6">
    <source>
        <dbReference type="Proteomes" id="UP000004116"/>
    </source>
</evidence>
<dbReference type="EMBL" id="AGCA01000309">
    <property type="protein sequence ID" value="EGY28775.1"/>
    <property type="molecule type" value="Genomic_DNA"/>
</dbReference>
<protein>
    <submittedName>
        <fullName evidence="5">Ankyrin repeat protein</fullName>
    </submittedName>
</protein>
<dbReference type="InterPro" id="IPR036770">
    <property type="entry name" value="Ankyrin_rpt-contain_sf"/>
</dbReference>
<evidence type="ECO:0000256" key="4">
    <source>
        <dbReference type="SAM" id="MobiDB-lite"/>
    </source>
</evidence>
<feature type="repeat" description="ANK" evidence="3">
    <location>
        <begin position="334"/>
        <end position="366"/>
    </location>
</feature>
<keyword evidence="1" id="KW-0677">Repeat</keyword>